<dbReference type="PANTHER" id="PTHR15502">
    <property type="entry name" value="CALCINEURIN-BINDING PROTEIN CABIN 1-RELATED"/>
    <property type="match status" value="1"/>
</dbReference>
<evidence type="ECO:0000313" key="5">
    <source>
        <dbReference type="Proteomes" id="UP001201812"/>
    </source>
</evidence>
<dbReference type="Proteomes" id="UP001201812">
    <property type="component" value="Unassembled WGS sequence"/>
</dbReference>
<dbReference type="GO" id="GO:0006325">
    <property type="term" value="P:chromatin organization"/>
    <property type="evidence" value="ECO:0007669"/>
    <property type="project" value="InterPro"/>
</dbReference>
<evidence type="ECO:0000256" key="2">
    <source>
        <dbReference type="ARBA" id="ARBA00023242"/>
    </source>
</evidence>
<feature type="compositionally biased region" description="Acidic residues" evidence="3">
    <location>
        <begin position="61"/>
        <end position="90"/>
    </location>
</feature>
<feature type="compositionally biased region" description="Polar residues" evidence="3">
    <location>
        <begin position="2524"/>
        <end position="2541"/>
    </location>
</feature>
<reference evidence="4" key="1">
    <citation type="submission" date="2022-01" db="EMBL/GenBank/DDBJ databases">
        <title>Genome Sequence Resource for Two Populations of Ditylenchus destructor, the Migratory Endoparasitic Phytonematode.</title>
        <authorList>
            <person name="Zhang H."/>
            <person name="Lin R."/>
            <person name="Xie B."/>
        </authorList>
    </citation>
    <scope>NUCLEOTIDE SEQUENCE</scope>
    <source>
        <strain evidence="4">BazhouSP</strain>
    </source>
</reference>
<feature type="compositionally biased region" description="Polar residues" evidence="3">
    <location>
        <begin position="2390"/>
        <end position="2411"/>
    </location>
</feature>
<feature type="compositionally biased region" description="Polar residues" evidence="3">
    <location>
        <begin position="2190"/>
        <end position="2206"/>
    </location>
</feature>
<keyword evidence="5" id="KW-1185">Reference proteome</keyword>
<evidence type="ECO:0000256" key="1">
    <source>
        <dbReference type="ARBA" id="ARBA00004123"/>
    </source>
</evidence>
<comment type="subcellular location">
    <subcellularLocation>
        <location evidence="1">Nucleus</location>
    </subcellularLocation>
</comment>
<feature type="region of interest" description="Disordered" evidence="3">
    <location>
        <begin position="2508"/>
        <end position="2575"/>
    </location>
</feature>
<evidence type="ECO:0000256" key="3">
    <source>
        <dbReference type="SAM" id="MobiDB-lite"/>
    </source>
</evidence>
<dbReference type="EMBL" id="JAKKPZ010000065">
    <property type="protein sequence ID" value="KAI1704606.1"/>
    <property type="molecule type" value="Genomic_DNA"/>
</dbReference>
<feature type="compositionally biased region" description="Low complexity" evidence="3">
    <location>
        <begin position="2246"/>
        <end position="2281"/>
    </location>
</feature>
<feature type="compositionally biased region" description="Polar residues" evidence="3">
    <location>
        <begin position="2735"/>
        <end position="2746"/>
    </location>
</feature>
<gene>
    <name evidence="4" type="ORF">DdX_14102</name>
</gene>
<feature type="compositionally biased region" description="Polar residues" evidence="3">
    <location>
        <begin position="1986"/>
        <end position="2017"/>
    </location>
</feature>
<sequence>MAEGTDSSKSGRELVEIDLTQDSDDDSTECSTAESDDAEVLVEAGTTAPDPAKCVEGAATAEEDEEEQDGDDESSNSSDSVDDLIEDEEDQRAASRTEVPEAIDPDKPSTSTAKPALTVVNANPKATRIFTYEPPSEDEDETNSSHTSAYVSDTWSELDGEEPRHESRETQEAVIQEQFKEALAALRSNNRHKASRILMEIITNPQVDDEFRVDRWEDFDWDAARQKAITRTLSNLSKVYFSANLAMVDMVENPLPFYIQALTVRPDIKQIWLECGQTAAKMNDFSTAEFCFLQCHDQFQALEALLLLYFVNREFHQCVIYLNKILAQCKDHRLALFVQQEISQNSPIWKEFLHTQPFVTRKIVGQKTIDTIKSKIEEFRRCSQTIPASCGALFLHMFSQVKKVIEPLQVEVEQSTSMEEFGSKLCDAFDRIECFSSFAEQLVIISEKKKKLQDKTAIDDSGIALDTEVVNVAPKYRFGVESSARETATDISENEEANAIKDVMDRVLEAVSENKEYPYHCNGDPIKTTDVKKRRGRPKSPIKRLLGRRNVAEKDTNSTSCAAATGEQSVLRRRSTRFVEEVEMPNCWGKSRFGPATKEKIEEESDDEDEWDLLQFMGIPQSSSEPNTFANSLLSKRLSGNMAANRRSGLSASVDSIEKLEHLPTTESLIKLLSEKGPATIDKCLHAYLRWTALEQPKAMSLTFDQANRFVQLYIRWAETFVAPLKSADGDRHFWDDMAIHMLAAELGSPRALSFLQMHFATKSTYVDTSNVEHPEDVIPSTSRSVTTSPVKENMKGRDSVVEYKIDGDPLADEMDLLLKLVGRIREEEKSEASSAEINATIRQLQRHSISSDEIDSARQDIEMREEDHETENGRRREIQIRYRWLVAHLKAEKIGLPPESQLHFLHRFTNLLNIIKMLVNGEKIKSHASFGNGCVSLTNVCALLYEEWRQYNSKQIDQLRDNGKFVELQDVLLNHYDWTEASEETQIEHLLLLQTCAMKKNDISLAIECICSVLTKLRNRSINEKETKSALNKCLDFIATLDFHAMDKHLLHALGHAMTESVTCDHVPLSNCSQLWLLCYKFAKSQEGELTKDRLINFYEEANESMSDINCMPSKALMVLSKAHEVLGDAHICHENDGSFIRFMLNEIVGVMSNPEVISAIDSNENYESLIENARLEIYQIICCTFGDPTWKALRNKYEDHCSKVKWKADWALAKKMLPLLLPRKLPDMYTRDKPSTEIVEVISRIFKFVLWLDVKMVDAFSDFCRNPPSLELKEVTDADGLTVSYSEEYNTVDGRDPRFALSESIDAALQNDEASKQCLSLSAKCLYLICFSHERSNTCDEEVLRMIRSCLGISVPFLDDRIQSSAWMMLATNVTNQYTMLPDAELLEKTDEFLFPYKLAIYLKNDFCEAHLDIATVMYQIRTRLERFASKESTDKALVKACKRKTNGMLLKCRVHLELARKYNDATKEVPWLSAYFLAKIAEKLGDPAEKVMDLYHQSAIALEKEGYTYPQKIHRTKQTNFEPLEIHYKVHSYAHKQLSTYKAKQARTLTLGSLEASALHLTKVHAFLEQFSHYGVATRTGKSDQRFYEEPQISQSDWCSEKCAKDPGNEFDLDVHNAVHQMVSVTDLHGKIAAQCSTAFETILAKFPHYKASYRLAKMYHEAGENKKCSDTLFDRLLFPTKKKTGATSSSTFFENITEIYRNDFERSGSWPYHVYNIVYLAITSCFRTKELNRLVAIENSLISSKSMESLPDKLSQKAVDHLRNRCMNGIVKMTNAMLPSEKNTDTLAMVITLLQDLLRKMKRENVCEKHYPEVESLIAKYMNRRGQLLGQTTQNEPFMSSRLPEKRLGAPIETAYVSPKRREPDVITLGESPAKQPEIIAEALKEKMSNLLGTAFTGATPQPKSIEVMLAVLQQQQQAEQARRQQNIVSEQTKQKSQEKVASVQMMTQKLQKTLQAQPTVKRRLADLGASPRNLPKRPPLTHSNATSPGPSSQIQRPQNRPTAVQQQKTASPHQKRKLIQIKRENLSKHFEEVMQKYPLDRRNDITKYLNNPTTAPEKKKQLVVRILEGAGYQVPISPKKNGQPSPQKRKMPEGLSSQLPPKRAPGTSVVQSTSAATRLLEGKQQTRKENGAGDDIQIISAKTNQPSSDNGTCTQASSKSSVVAQAAQVSHSVSSLITNSRALWPTQNLAPGSGESPSGAKSSMLKLHQTNGQQSPHQAIPAKPLVRPQEGGSPSLSNVIQRQRSQQQLQASAKSQPEAGGLSAALGQGASGSSFGCHQPSASSSTKPTAYVKAQPPSSSSSVSNLNPSTKAQYLQQLYQLTNLLPAGVKESIMNIGEHDAQRIIAAFMAGQNAGSLTQKDMSNLAQVTENQQVSQDPKAPVTSMAGTQMSAQNVPNLVQNPSIGQSRMKMEERTQSQTASRNKLQRISSSDIPTCSRAPTQSSTSTAQNSSPKTLSSSLGYLVNQSPIQQAKTLQKELSGLQPAAASTLAAAKLEATAPAIHGSKNFGQIPPKRLTLPLSTAKGSPQPSLQSAVKDQQRKQREKAKQLQTQMQHSSPAHVTTASSSAPLNPVCSNPSQTMLNILSSANIGASIPTTSSAAMSNFFKTALEIERAKLIMQQQQTQTQSSPNVSSIWNQLTQASSIFSSPVASKGVTSAQVPQATSSGNSGSDRSQNLVSNSAHVGLNLAQMGPNPTQLAQIRDNKSLEDGFAEIRKRMEIQKQEFEQQRLRSLQKQPQQKNGEGPRK</sequence>
<feature type="region of interest" description="Disordered" evidence="3">
    <location>
        <begin position="521"/>
        <end position="567"/>
    </location>
</feature>
<feature type="compositionally biased region" description="Basic and acidic residues" evidence="3">
    <location>
        <begin position="91"/>
        <end position="107"/>
    </location>
</feature>
<feature type="compositionally biased region" description="Low complexity" evidence="3">
    <location>
        <begin position="2442"/>
        <end position="2458"/>
    </location>
</feature>
<feature type="compositionally biased region" description="Acidic residues" evidence="3">
    <location>
        <begin position="19"/>
        <end position="40"/>
    </location>
</feature>
<dbReference type="InterPro" id="IPR033053">
    <property type="entry name" value="Hir3/CABIN1"/>
</dbReference>
<keyword evidence="2" id="KW-0539">Nucleus</keyword>
<organism evidence="4 5">
    <name type="scientific">Ditylenchus destructor</name>
    <dbReference type="NCBI Taxonomy" id="166010"/>
    <lineage>
        <taxon>Eukaryota</taxon>
        <taxon>Metazoa</taxon>
        <taxon>Ecdysozoa</taxon>
        <taxon>Nematoda</taxon>
        <taxon>Chromadorea</taxon>
        <taxon>Rhabditida</taxon>
        <taxon>Tylenchina</taxon>
        <taxon>Tylenchomorpha</taxon>
        <taxon>Sphaerularioidea</taxon>
        <taxon>Anguinidae</taxon>
        <taxon>Anguininae</taxon>
        <taxon>Ditylenchus</taxon>
    </lineage>
</organism>
<feature type="compositionally biased region" description="Basic residues" evidence="3">
    <location>
        <begin position="532"/>
        <end position="547"/>
    </location>
</feature>
<feature type="region of interest" description="Disordered" evidence="3">
    <location>
        <begin position="1971"/>
        <end position="2022"/>
    </location>
</feature>
<feature type="compositionally biased region" description="Basic and acidic residues" evidence="3">
    <location>
        <begin position="2125"/>
        <end position="2136"/>
    </location>
</feature>
<feature type="compositionally biased region" description="Low complexity" evidence="3">
    <location>
        <begin position="2301"/>
        <end position="2311"/>
    </location>
</feature>
<proteinExistence type="predicted"/>
<comment type="caution">
    <text evidence="4">The sequence shown here is derived from an EMBL/GenBank/DDBJ whole genome shotgun (WGS) entry which is preliminary data.</text>
</comment>
<feature type="region of interest" description="Disordered" evidence="3">
    <location>
        <begin position="1"/>
        <end position="120"/>
    </location>
</feature>
<dbReference type="PANTHER" id="PTHR15502:SF7">
    <property type="entry name" value="CALCINEURIN-BINDING PROTEIN CABIN-1"/>
    <property type="match status" value="1"/>
</dbReference>
<name>A0AAD4MSP2_9BILA</name>
<feature type="region of interest" description="Disordered" evidence="3">
    <location>
        <begin position="2662"/>
        <end position="2682"/>
    </location>
</feature>
<feature type="region of interest" description="Disordered" evidence="3">
    <location>
        <begin position="2723"/>
        <end position="2752"/>
    </location>
</feature>
<feature type="compositionally biased region" description="Basic and acidic residues" evidence="3">
    <location>
        <begin position="2723"/>
        <end position="2734"/>
    </location>
</feature>
<feature type="region of interest" description="Disordered" evidence="3">
    <location>
        <begin position="2079"/>
        <end position="2161"/>
    </location>
</feature>
<feature type="compositionally biased region" description="Polar residues" evidence="3">
    <location>
        <begin position="557"/>
        <end position="567"/>
    </location>
</feature>
<dbReference type="GO" id="GO:0031491">
    <property type="term" value="F:nucleosome binding"/>
    <property type="evidence" value="ECO:0007669"/>
    <property type="project" value="TreeGrafter"/>
</dbReference>
<feature type="region of interest" description="Disordered" evidence="3">
    <location>
        <begin position="2190"/>
        <end position="2311"/>
    </location>
</feature>
<evidence type="ECO:0000313" key="4">
    <source>
        <dbReference type="EMBL" id="KAI1704606.1"/>
    </source>
</evidence>
<feature type="compositionally biased region" description="Polar residues" evidence="3">
    <location>
        <begin position="2421"/>
        <end position="2439"/>
    </location>
</feature>
<protein>
    <recommendedName>
        <fullName evidence="6">Calcineurin-binding protein cabin-1</fullName>
    </recommendedName>
</protein>
<feature type="region of interest" description="Disordered" evidence="3">
    <location>
        <begin position="2374"/>
        <end position="2464"/>
    </location>
</feature>
<evidence type="ECO:0008006" key="6">
    <source>
        <dbReference type="Google" id="ProtNLM"/>
    </source>
</evidence>
<feature type="compositionally biased region" description="Polar residues" evidence="3">
    <location>
        <begin position="2213"/>
        <end position="2222"/>
    </location>
</feature>
<feature type="compositionally biased region" description="Basic and acidic residues" evidence="3">
    <location>
        <begin position="2542"/>
        <end position="2552"/>
    </location>
</feature>
<feature type="compositionally biased region" description="Polar residues" evidence="3">
    <location>
        <begin position="2553"/>
        <end position="2575"/>
    </location>
</feature>
<dbReference type="GO" id="GO:0005634">
    <property type="term" value="C:nucleus"/>
    <property type="evidence" value="ECO:0007669"/>
    <property type="project" value="UniProtKB-SubCell"/>
</dbReference>
<accession>A0AAD4MSP2</accession>
<feature type="compositionally biased region" description="Polar residues" evidence="3">
    <location>
        <begin position="2145"/>
        <end position="2159"/>
    </location>
</feature>